<proteinExistence type="predicted"/>
<evidence type="ECO:0000256" key="3">
    <source>
        <dbReference type="SAM" id="Phobius"/>
    </source>
</evidence>
<dbReference type="EMBL" id="BAAFGK010000002">
    <property type="protein sequence ID" value="GAB0056329.1"/>
    <property type="molecule type" value="Genomic_DNA"/>
</dbReference>
<evidence type="ECO:0000313" key="6">
    <source>
        <dbReference type="Proteomes" id="UP001628193"/>
    </source>
</evidence>
<accession>A0ABQ0C628</accession>
<reference evidence="5 6" key="1">
    <citation type="submission" date="2024-09" db="EMBL/GenBank/DDBJ databases">
        <title>Draft genome sequence of Candidatus Magnetaquicoccaceae bacterium FCR-1.</title>
        <authorList>
            <person name="Shimoshige H."/>
            <person name="Shimamura S."/>
            <person name="Taoka A."/>
            <person name="Kobayashi H."/>
            <person name="Maekawa T."/>
        </authorList>
    </citation>
    <scope>NUCLEOTIDE SEQUENCE [LARGE SCALE GENOMIC DNA]</scope>
    <source>
        <strain evidence="5 6">FCR-1</strain>
    </source>
</reference>
<dbReference type="InterPro" id="IPR036271">
    <property type="entry name" value="Tet_transcr_reg_TetR-rel_C_sf"/>
</dbReference>
<dbReference type="Proteomes" id="UP001628193">
    <property type="component" value="Unassembled WGS sequence"/>
</dbReference>
<feature type="transmembrane region" description="Helical" evidence="3">
    <location>
        <begin position="147"/>
        <end position="165"/>
    </location>
</feature>
<comment type="caution">
    <text evidence="5">The sequence shown here is derived from an EMBL/GenBank/DDBJ whole genome shotgun (WGS) entry which is preliminary data.</text>
</comment>
<dbReference type="InterPro" id="IPR009057">
    <property type="entry name" value="Homeodomain-like_sf"/>
</dbReference>
<keyword evidence="3" id="KW-1133">Transmembrane helix</keyword>
<dbReference type="SUPFAM" id="SSF48498">
    <property type="entry name" value="Tetracyclin repressor-like, C-terminal domain"/>
    <property type="match status" value="1"/>
</dbReference>
<keyword evidence="1 2" id="KW-0238">DNA-binding</keyword>
<protein>
    <recommendedName>
        <fullName evidence="4">HTH tetR-type domain-containing protein</fullName>
    </recommendedName>
</protein>
<dbReference type="PROSITE" id="PS50977">
    <property type="entry name" value="HTH_TETR_2"/>
    <property type="match status" value="1"/>
</dbReference>
<gene>
    <name evidence="5" type="ORF">SIID45300_00635</name>
</gene>
<evidence type="ECO:0000256" key="2">
    <source>
        <dbReference type="PROSITE-ProRule" id="PRU00335"/>
    </source>
</evidence>
<keyword evidence="3" id="KW-0472">Membrane</keyword>
<dbReference type="PANTHER" id="PTHR30055">
    <property type="entry name" value="HTH-TYPE TRANSCRIPTIONAL REGULATOR RUTR"/>
    <property type="match status" value="1"/>
</dbReference>
<keyword evidence="3" id="KW-0812">Transmembrane</keyword>
<dbReference type="InterPro" id="IPR050109">
    <property type="entry name" value="HTH-type_TetR-like_transc_reg"/>
</dbReference>
<evidence type="ECO:0000313" key="5">
    <source>
        <dbReference type="EMBL" id="GAB0056329.1"/>
    </source>
</evidence>
<dbReference type="SUPFAM" id="SSF46689">
    <property type="entry name" value="Homeodomain-like"/>
    <property type="match status" value="1"/>
</dbReference>
<sequence>MNRTGYSKTAVKILEASLPLFAARGYNGVAMRDIAQTVGITAAALYNHFSGKETLYFKALEYAFADKVDTLSESLRAEDHPEERLRQLITFWIEIFGGDVILRSLLQRELSDADEQRLRLLLDRVFLPVYEGSTDTLVLLSRGGTDMVLLFFTILGVVLSHFQLAPIRRRLPGALPEHEDVERIATHLTTLLYHGLSPVVAAH</sequence>
<feature type="DNA-binding region" description="H-T-H motif" evidence="2">
    <location>
        <begin position="30"/>
        <end position="49"/>
    </location>
</feature>
<keyword evidence="6" id="KW-1185">Reference proteome</keyword>
<dbReference type="PANTHER" id="PTHR30055:SF226">
    <property type="entry name" value="HTH-TYPE TRANSCRIPTIONAL REGULATOR PKSA"/>
    <property type="match status" value="1"/>
</dbReference>
<evidence type="ECO:0000259" key="4">
    <source>
        <dbReference type="PROSITE" id="PS50977"/>
    </source>
</evidence>
<dbReference type="Gene3D" id="1.10.357.10">
    <property type="entry name" value="Tetracycline Repressor, domain 2"/>
    <property type="match status" value="1"/>
</dbReference>
<evidence type="ECO:0000256" key="1">
    <source>
        <dbReference type="ARBA" id="ARBA00023125"/>
    </source>
</evidence>
<dbReference type="InterPro" id="IPR001647">
    <property type="entry name" value="HTH_TetR"/>
</dbReference>
<dbReference type="PRINTS" id="PR00455">
    <property type="entry name" value="HTHTETR"/>
</dbReference>
<feature type="domain" description="HTH tetR-type" evidence="4">
    <location>
        <begin position="7"/>
        <end position="67"/>
    </location>
</feature>
<organism evidence="5 6">
    <name type="scientific">Candidatus Magnetaquiglobus chichijimensis</name>
    <dbReference type="NCBI Taxonomy" id="3141448"/>
    <lineage>
        <taxon>Bacteria</taxon>
        <taxon>Pseudomonadati</taxon>
        <taxon>Pseudomonadota</taxon>
        <taxon>Magnetococcia</taxon>
        <taxon>Magnetococcales</taxon>
        <taxon>Candidatus Magnetaquicoccaceae</taxon>
        <taxon>Candidatus Magnetaquiglobus</taxon>
    </lineage>
</organism>
<dbReference type="RefSeq" id="WP_420904040.1">
    <property type="nucleotide sequence ID" value="NZ_BAAFGK010000002.1"/>
</dbReference>
<dbReference type="Pfam" id="PF00440">
    <property type="entry name" value="TetR_N"/>
    <property type="match status" value="1"/>
</dbReference>
<name>A0ABQ0C628_9PROT</name>